<keyword evidence="3" id="KW-0560">Oxidoreductase</keyword>
<evidence type="ECO:0000256" key="2">
    <source>
        <dbReference type="ARBA" id="ARBA00022857"/>
    </source>
</evidence>
<dbReference type="PANTHER" id="PTHR38011:SF7">
    <property type="entry name" value="2,5-DIAMINO-6-RIBOSYLAMINO-4(3H)-PYRIMIDINONE 5'-PHOSPHATE REDUCTASE"/>
    <property type="match status" value="1"/>
</dbReference>
<dbReference type="InterPro" id="IPR024072">
    <property type="entry name" value="DHFR-like_dom_sf"/>
</dbReference>
<name>A0A097R3R8_HAFAL</name>
<keyword evidence="2" id="KW-0521">NADP</keyword>
<feature type="domain" description="Bacterial bifunctional deaminase-reductase C-terminal" evidence="4">
    <location>
        <begin position="3"/>
        <end position="226"/>
    </location>
</feature>
<dbReference type="Pfam" id="PF01872">
    <property type="entry name" value="RibD_C"/>
    <property type="match status" value="1"/>
</dbReference>
<dbReference type="InterPro" id="IPR050765">
    <property type="entry name" value="Riboflavin_Biosynth_HTPR"/>
</dbReference>
<evidence type="ECO:0000256" key="3">
    <source>
        <dbReference type="ARBA" id="ARBA00023002"/>
    </source>
</evidence>
<organism evidence="5 6">
    <name type="scientific">Hafnia alvei FB1</name>
    <dbReference type="NCBI Taxonomy" id="1453496"/>
    <lineage>
        <taxon>Bacteria</taxon>
        <taxon>Pseudomonadati</taxon>
        <taxon>Pseudomonadota</taxon>
        <taxon>Gammaproteobacteria</taxon>
        <taxon>Enterobacterales</taxon>
        <taxon>Hafniaceae</taxon>
        <taxon>Hafnia</taxon>
    </lineage>
</organism>
<dbReference type="AlphaFoldDB" id="A0A097R3R8"/>
<dbReference type="InterPro" id="IPR002734">
    <property type="entry name" value="RibDG_C"/>
</dbReference>
<evidence type="ECO:0000259" key="4">
    <source>
        <dbReference type="Pfam" id="PF01872"/>
    </source>
</evidence>
<evidence type="ECO:0000256" key="1">
    <source>
        <dbReference type="ARBA" id="ARBA00005104"/>
    </source>
</evidence>
<sequence length="235" mass="26058">MKPQITVHMEATVDGRLVTTRYSQPFSGKTTDEVLDIYFRVAEKVGGEATILGRVTLQEFLSLNSFEHRGEAPTQTSENYNAARSGKRIFIVTDPNGKVMYEKNSDYHFITLLNKQVSDRYLAHLRECNVSWIFAGSDGQDMSKAMDVLGSDFGFTHLRLEGGGTINGTFLKAGLLDALSLLIYPGIDGLSGVSSIFEYRGKADELPAAGQALELKSVEALQDGMVWMQYKFHKI</sequence>
<dbReference type="EMBL" id="CP009706">
    <property type="protein sequence ID" value="AIU73371.1"/>
    <property type="molecule type" value="Genomic_DNA"/>
</dbReference>
<reference evidence="5 6" key="1">
    <citation type="journal article" date="2014" name="Gut Pathog.">
        <title>Gene clusters of Hafnia alvei strain FB1 important in survival and pathogenesis: a draft genome perspective.</title>
        <authorList>
            <person name="Tan J.Y."/>
            <person name="Yin W.F."/>
            <person name="Chan K.G."/>
        </authorList>
    </citation>
    <scope>NUCLEOTIDE SEQUENCE [LARGE SCALE GENOMIC DNA]</scope>
    <source>
        <strain evidence="5 6">FB1</strain>
    </source>
</reference>
<dbReference type="KEGG" id="hav:AT03_13885"/>
<dbReference type="PATRIC" id="fig|1453496.5.peg.2829"/>
<dbReference type="Proteomes" id="UP000029986">
    <property type="component" value="Chromosome"/>
</dbReference>
<proteinExistence type="predicted"/>
<dbReference type="PANTHER" id="PTHR38011">
    <property type="entry name" value="DIHYDROFOLATE REDUCTASE FAMILY PROTEIN (AFU_ORTHOLOGUE AFUA_8G06820)"/>
    <property type="match status" value="1"/>
</dbReference>
<dbReference type="HOGENOM" id="CLU_073038_1_0_6"/>
<keyword evidence="6" id="KW-1185">Reference proteome</keyword>
<evidence type="ECO:0000313" key="6">
    <source>
        <dbReference type="Proteomes" id="UP000029986"/>
    </source>
</evidence>
<dbReference type="Gene3D" id="3.40.430.10">
    <property type="entry name" value="Dihydrofolate Reductase, subunit A"/>
    <property type="match status" value="1"/>
</dbReference>
<gene>
    <name evidence="5" type="ORF">AT03_13885</name>
</gene>
<dbReference type="GO" id="GO:0008703">
    <property type="term" value="F:5-amino-6-(5-phosphoribosylamino)uracil reductase activity"/>
    <property type="evidence" value="ECO:0007669"/>
    <property type="project" value="InterPro"/>
</dbReference>
<protein>
    <recommendedName>
        <fullName evidence="4">Bacterial bifunctional deaminase-reductase C-terminal domain-containing protein</fullName>
    </recommendedName>
</protein>
<comment type="pathway">
    <text evidence="1">Cofactor biosynthesis; riboflavin biosynthesis.</text>
</comment>
<dbReference type="eggNOG" id="COG1985">
    <property type="taxonomic scope" value="Bacteria"/>
</dbReference>
<accession>A0A097R3R8</accession>
<evidence type="ECO:0000313" key="5">
    <source>
        <dbReference type="EMBL" id="AIU73371.1"/>
    </source>
</evidence>
<dbReference type="GO" id="GO:0009231">
    <property type="term" value="P:riboflavin biosynthetic process"/>
    <property type="evidence" value="ECO:0007669"/>
    <property type="project" value="InterPro"/>
</dbReference>
<dbReference type="SUPFAM" id="SSF53597">
    <property type="entry name" value="Dihydrofolate reductase-like"/>
    <property type="match status" value="1"/>
</dbReference>